<keyword evidence="1" id="KW-0472">Membrane</keyword>
<dbReference type="AlphaFoldDB" id="A0A8H6VH36"/>
<dbReference type="OrthoDB" id="193478at2759"/>
<keyword evidence="3" id="KW-1185">Reference proteome</keyword>
<gene>
    <name evidence="2" type="ORF">HII31_06519</name>
</gene>
<dbReference type="Pfam" id="PF10067">
    <property type="entry name" value="DUF2306"/>
    <property type="match status" value="1"/>
</dbReference>
<keyword evidence="1" id="KW-1133">Transmembrane helix</keyword>
<name>A0A8H6VH36_9PEZI</name>
<dbReference type="Proteomes" id="UP000660729">
    <property type="component" value="Unassembled WGS sequence"/>
</dbReference>
<comment type="caution">
    <text evidence="2">The sequence shown here is derived from an EMBL/GenBank/DDBJ whole genome shotgun (WGS) entry which is preliminary data.</text>
</comment>
<feature type="transmembrane region" description="Helical" evidence="1">
    <location>
        <begin position="87"/>
        <end position="108"/>
    </location>
</feature>
<feature type="transmembrane region" description="Helical" evidence="1">
    <location>
        <begin position="54"/>
        <end position="75"/>
    </location>
</feature>
<feature type="transmembrane region" description="Helical" evidence="1">
    <location>
        <begin position="120"/>
        <end position="139"/>
    </location>
</feature>
<protein>
    <submittedName>
        <fullName evidence="2">Uncharacterized protein</fullName>
    </submittedName>
</protein>
<organism evidence="2 3">
    <name type="scientific">Pseudocercospora fuligena</name>
    <dbReference type="NCBI Taxonomy" id="685502"/>
    <lineage>
        <taxon>Eukaryota</taxon>
        <taxon>Fungi</taxon>
        <taxon>Dikarya</taxon>
        <taxon>Ascomycota</taxon>
        <taxon>Pezizomycotina</taxon>
        <taxon>Dothideomycetes</taxon>
        <taxon>Dothideomycetidae</taxon>
        <taxon>Mycosphaerellales</taxon>
        <taxon>Mycosphaerellaceae</taxon>
        <taxon>Pseudocercospora</taxon>
    </lineage>
</organism>
<dbReference type="EMBL" id="JABCIY010000150">
    <property type="protein sequence ID" value="KAF7192133.1"/>
    <property type="molecule type" value="Genomic_DNA"/>
</dbReference>
<feature type="transmembrane region" description="Helical" evidence="1">
    <location>
        <begin position="151"/>
        <end position="175"/>
    </location>
</feature>
<accession>A0A8H6VH36</accession>
<feature type="transmembrane region" description="Helical" evidence="1">
    <location>
        <begin position="31"/>
        <end position="48"/>
    </location>
</feature>
<keyword evidence="1" id="KW-0812">Transmembrane</keyword>
<evidence type="ECO:0000313" key="2">
    <source>
        <dbReference type="EMBL" id="KAF7192133.1"/>
    </source>
</evidence>
<dbReference type="InterPro" id="IPR018750">
    <property type="entry name" value="DUF2306_membrane"/>
</dbReference>
<reference evidence="2" key="1">
    <citation type="submission" date="2020-04" db="EMBL/GenBank/DDBJ databases">
        <title>Draft genome resource of the tomato pathogen Pseudocercospora fuligena.</title>
        <authorList>
            <person name="Zaccaron A."/>
        </authorList>
    </citation>
    <scope>NUCLEOTIDE SEQUENCE</scope>
    <source>
        <strain evidence="2">PF001</strain>
    </source>
</reference>
<sequence>MSRPAQATVHAFFRAMQAVYSPLGFSKSYNSMLWLLTLGYLLGFTLARTTGMQLHLFTILPAGILVCFQFTPWFCHHVILFHRLNGYLVITLSLISSAGVLIVAQVSFGGDSASRTVAGALVISTTISYIMAYINIKLLQIDQHRAKMTRCWAYLATIITIRLIIFSGGAVISLLGGRFTTRRCAQIASVVRPNGAVALDPICEAWRNGSASEQGAIVEANYPGGHTLEISAALGITFGAAGWLAFWLHANAVEVYLRLTPAESDRLRQISYERQLKRGWKTAGYSGLVAERFGDANPFRPSAFLENDGRVDGTTLAIRKQSNASEDSPA</sequence>
<proteinExistence type="predicted"/>
<evidence type="ECO:0000313" key="3">
    <source>
        <dbReference type="Proteomes" id="UP000660729"/>
    </source>
</evidence>
<evidence type="ECO:0000256" key="1">
    <source>
        <dbReference type="SAM" id="Phobius"/>
    </source>
</evidence>